<keyword evidence="4" id="KW-0805">Transcription regulation</keyword>
<sequence>MNDFVHRRRTELLGAYVLNHLEGSELAAVLDHLDDCAECQGEVAKLAPVARALAGVNADNVTVPAHLEELVVRRIDARRGRRTRTTFLLTAAAAVVIAGAAWWYLRPAAPLEPVALVQQAPGVTAEASIVPHIWGVEIKLDGQGFASGQTYQVSVTGNDGAEVSAGSFIGTGANLMHCNLNSSVLRSDASGFVVRDATGMITLASTFSRR</sequence>
<protein>
    <submittedName>
        <fullName evidence="9">Putative zinc-finger</fullName>
    </submittedName>
</protein>
<dbReference type="EMBL" id="FOFR01000019">
    <property type="protein sequence ID" value="SES00654.1"/>
    <property type="molecule type" value="Genomic_DNA"/>
</dbReference>
<dbReference type="GO" id="GO:0016989">
    <property type="term" value="F:sigma factor antagonist activity"/>
    <property type="evidence" value="ECO:0007669"/>
    <property type="project" value="TreeGrafter"/>
</dbReference>
<keyword evidence="10" id="KW-1185">Reference proteome</keyword>
<dbReference type="GO" id="GO:0016020">
    <property type="term" value="C:membrane"/>
    <property type="evidence" value="ECO:0007669"/>
    <property type="project" value="UniProtKB-SubCell"/>
</dbReference>
<keyword evidence="2 7" id="KW-0812">Transmembrane</keyword>
<evidence type="ECO:0000313" key="10">
    <source>
        <dbReference type="Proteomes" id="UP000199352"/>
    </source>
</evidence>
<dbReference type="Proteomes" id="UP000199352">
    <property type="component" value="Unassembled WGS sequence"/>
</dbReference>
<evidence type="ECO:0000256" key="2">
    <source>
        <dbReference type="ARBA" id="ARBA00022692"/>
    </source>
</evidence>
<name>A0A1H9TUC5_9PSEU</name>
<evidence type="ECO:0000256" key="5">
    <source>
        <dbReference type="ARBA" id="ARBA00023136"/>
    </source>
</evidence>
<dbReference type="GO" id="GO:0008270">
    <property type="term" value="F:zinc ion binding"/>
    <property type="evidence" value="ECO:0007669"/>
    <property type="project" value="UniProtKB-KW"/>
</dbReference>
<dbReference type="InterPro" id="IPR051474">
    <property type="entry name" value="Anti-sigma-K/W_factor"/>
</dbReference>
<dbReference type="Pfam" id="PF13490">
    <property type="entry name" value="zf-HC2"/>
    <property type="match status" value="1"/>
</dbReference>
<dbReference type="InterPro" id="IPR027383">
    <property type="entry name" value="Znf_put"/>
</dbReference>
<accession>A0A1H9TUC5</accession>
<keyword evidence="9" id="KW-0479">Metal-binding</keyword>
<organism evidence="9 10">
    <name type="scientific">Lentzea xinjiangensis</name>
    <dbReference type="NCBI Taxonomy" id="402600"/>
    <lineage>
        <taxon>Bacteria</taxon>
        <taxon>Bacillati</taxon>
        <taxon>Actinomycetota</taxon>
        <taxon>Actinomycetes</taxon>
        <taxon>Pseudonocardiales</taxon>
        <taxon>Pseudonocardiaceae</taxon>
        <taxon>Lentzea</taxon>
    </lineage>
</organism>
<gene>
    <name evidence="9" type="ORF">SAMN05216188_11971</name>
</gene>
<dbReference type="PANTHER" id="PTHR37461:SF1">
    <property type="entry name" value="ANTI-SIGMA-K FACTOR RSKA"/>
    <property type="match status" value="1"/>
</dbReference>
<proteinExistence type="predicted"/>
<keyword evidence="9" id="KW-0862">Zinc</keyword>
<reference evidence="10" key="1">
    <citation type="submission" date="2016-10" db="EMBL/GenBank/DDBJ databases">
        <authorList>
            <person name="Varghese N."/>
            <person name="Submissions S."/>
        </authorList>
    </citation>
    <scope>NUCLEOTIDE SEQUENCE [LARGE SCALE GENOMIC DNA]</scope>
    <source>
        <strain evidence="10">CGMCC 4.3525</strain>
    </source>
</reference>
<keyword evidence="6" id="KW-0804">Transcription</keyword>
<evidence type="ECO:0000313" key="9">
    <source>
        <dbReference type="EMBL" id="SES00654.1"/>
    </source>
</evidence>
<keyword evidence="5 7" id="KW-0472">Membrane</keyword>
<dbReference type="RefSeq" id="WP_245778185.1">
    <property type="nucleotide sequence ID" value="NZ_FOFR01000019.1"/>
</dbReference>
<feature type="domain" description="Putative zinc-finger" evidence="8">
    <location>
        <begin position="10"/>
        <end position="40"/>
    </location>
</feature>
<feature type="transmembrane region" description="Helical" evidence="7">
    <location>
        <begin position="87"/>
        <end position="105"/>
    </location>
</feature>
<evidence type="ECO:0000259" key="8">
    <source>
        <dbReference type="Pfam" id="PF13490"/>
    </source>
</evidence>
<evidence type="ECO:0000256" key="7">
    <source>
        <dbReference type="SAM" id="Phobius"/>
    </source>
</evidence>
<comment type="subcellular location">
    <subcellularLocation>
        <location evidence="1">Membrane</location>
        <topology evidence="1">Single-pass membrane protein</topology>
    </subcellularLocation>
</comment>
<keyword evidence="3 7" id="KW-1133">Transmembrane helix</keyword>
<dbReference type="AlphaFoldDB" id="A0A1H9TUC5"/>
<dbReference type="Gene3D" id="1.10.10.1320">
    <property type="entry name" value="Anti-sigma factor, zinc-finger domain"/>
    <property type="match status" value="1"/>
</dbReference>
<evidence type="ECO:0000256" key="1">
    <source>
        <dbReference type="ARBA" id="ARBA00004167"/>
    </source>
</evidence>
<dbReference type="STRING" id="402600.SAMN05216188_11971"/>
<keyword evidence="9" id="KW-0863">Zinc-finger</keyword>
<evidence type="ECO:0000256" key="3">
    <source>
        <dbReference type="ARBA" id="ARBA00022989"/>
    </source>
</evidence>
<dbReference type="InterPro" id="IPR041916">
    <property type="entry name" value="Anti_sigma_zinc_sf"/>
</dbReference>
<dbReference type="GO" id="GO:0006417">
    <property type="term" value="P:regulation of translation"/>
    <property type="evidence" value="ECO:0007669"/>
    <property type="project" value="TreeGrafter"/>
</dbReference>
<dbReference type="PANTHER" id="PTHR37461">
    <property type="entry name" value="ANTI-SIGMA-K FACTOR RSKA"/>
    <property type="match status" value="1"/>
</dbReference>
<evidence type="ECO:0000256" key="4">
    <source>
        <dbReference type="ARBA" id="ARBA00023015"/>
    </source>
</evidence>
<evidence type="ECO:0000256" key="6">
    <source>
        <dbReference type="ARBA" id="ARBA00023163"/>
    </source>
</evidence>